<evidence type="ECO:0000313" key="2">
    <source>
        <dbReference type="EMBL" id="CAB9531105.1"/>
    </source>
</evidence>
<sequence>MTNFRLWGLGLLCGACLFQVALGKRYRKDFNPSARSFLVVNLSQSVAEVYWMHFGTEERVLQMELHPGAKDSLNSHITHEFEVREKPDEQAVCGGRQGRCRKRFFQISAEEDQVFTITPDFQIEVSNNKSRAREKAKDTLRQCRELSDFLGKLTATFNPLERLDQVADCISQNVHSAIYETQEDIDFQSAIRQKMGSKLQNYACQDTTFWETEPLDVQVWNPGNPSLMWDDLSHTVRVLLQADTSMIATLDNMVRPSDCEFVERVAQTTWDSELPEVFWEARKQPEAIDLLSRIFAYVNPAVKLMNLYSGLPSKDQSLFRVYHDSTSNLGKEPRRHKTLDWPVSSDYFARLYMFCDVPEEGGAIHFPESGVHVYPRLGEALLITYTRVQARQGLNEKISNDHIDCPIFEGNRTMIQHQFRLFSSITTEV</sequence>
<gene>
    <name evidence="2" type="ORF">SEMRO_3242_G345800.1</name>
</gene>
<evidence type="ECO:0000313" key="3">
    <source>
        <dbReference type="Proteomes" id="UP001153069"/>
    </source>
</evidence>
<dbReference type="OrthoDB" id="420380at2759"/>
<comment type="caution">
    <text evidence="2">The sequence shown here is derived from an EMBL/GenBank/DDBJ whole genome shotgun (WGS) entry which is preliminary data.</text>
</comment>
<accession>A0A9N8F329</accession>
<proteinExistence type="predicted"/>
<keyword evidence="3" id="KW-1185">Reference proteome</keyword>
<feature type="chain" id="PRO_5040187057" evidence="1">
    <location>
        <begin position="24"/>
        <end position="429"/>
    </location>
</feature>
<feature type="signal peptide" evidence="1">
    <location>
        <begin position="1"/>
        <end position="23"/>
    </location>
</feature>
<protein>
    <submittedName>
        <fullName evidence="2">Prolyl 4-hydroxylase</fullName>
    </submittedName>
</protein>
<dbReference type="Proteomes" id="UP001153069">
    <property type="component" value="Unassembled WGS sequence"/>
</dbReference>
<dbReference type="EMBL" id="CAICTM010003240">
    <property type="protein sequence ID" value="CAB9531105.1"/>
    <property type="molecule type" value="Genomic_DNA"/>
</dbReference>
<name>A0A9N8F329_9STRA</name>
<reference evidence="2" key="1">
    <citation type="submission" date="2020-06" db="EMBL/GenBank/DDBJ databases">
        <authorList>
            <consortium name="Plant Systems Biology data submission"/>
        </authorList>
    </citation>
    <scope>NUCLEOTIDE SEQUENCE</scope>
    <source>
        <strain evidence="2">D6</strain>
    </source>
</reference>
<dbReference type="AlphaFoldDB" id="A0A9N8F329"/>
<organism evidence="2 3">
    <name type="scientific">Seminavis robusta</name>
    <dbReference type="NCBI Taxonomy" id="568900"/>
    <lineage>
        <taxon>Eukaryota</taxon>
        <taxon>Sar</taxon>
        <taxon>Stramenopiles</taxon>
        <taxon>Ochrophyta</taxon>
        <taxon>Bacillariophyta</taxon>
        <taxon>Bacillariophyceae</taxon>
        <taxon>Bacillariophycidae</taxon>
        <taxon>Naviculales</taxon>
        <taxon>Naviculaceae</taxon>
        <taxon>Seminavis</taxon>
    </lineage>
</organism>
<evidence type="ECO:0000256" key="1">
    <source>
        <dbReference type="SAM" id="SignalP"/>
    </source>
</evidence>
<keyword evidence="1" id="KW-0732">Signal</keyword>